<dbReference type="SUPFAM" id="SSF57903">
    <property type="entry name" value="FYVE/PHD zinc finger"/>
    <property type="match status" value="1"/>
</dbReference>
<feature type="compositionally biased region" description="Acidic residues" evidence="1">
    <location>
        <begin position="347"/>
        <end position="360"/>
    </location>
</feature>
<dbReference type="InterPro" id="IPR013083">
    <property type="entry name" value="Znf_RING/FYVE/PHD"/>
</dbReference>
<accession>A0A0L0G8W3</accession>
<dbReference type="Proteomes" id="UP000054560">
    <property type="component" value="Unassembled WGS sequence"/>
</dbReference>
<name>A0A0L0G8W3_9EUKA</name>
<dbReference type="Gene3D" id="3.30.40.10">
    <property type="entry name" value="Zinc/RING finger domain, C3HC4 (zinc finger)"/>
    <property type="match status" value="1"/>
</dbReference>
<reference evidence="2 3" key="1">
    <citation type="submission" date="2011-02" db="EMBL/GenBank/DDBJ databases">
        <title>The Genome Sequence of Sphaeroforma arctica JP610.</title>
        <authorList>
            <consortium name="The Broad Institute Genome Sequencing Platform"/>
            <person name="Russ C."/>
            <person name="Cuomo C."/>
            <person name="Young S.K."/>
            <person name="Zeng Q."/>
            <person name="Gargeya S."/>
            <person name="Alvarado L."/>
            <person name="Berlin A."/>
            <person name="Chapman S.B."/>
            <person name="Chen Z."/>
            <person name="Freedman E."/>
            <person name="Gellesch M."/>
            <person name="Goldberg J."/>
            <person name="Griggs A."/>
            <person name="Gujja S."/>
            <person name="Heilman E."/>
            <person name="Heiman D."/>
            <person name="Howarth C."/>
            <person name="Mehta T."/>
            <person name="Neiman D."/>
            <person name="Pearson M."/>
            <person name="Roberts A."/>
            <person name="Saif S."/>
            <person name="Shea T."/>
            <person name="Shenoy N."/>
            <person name="Sisk P."/>
            <person name="Stolte C."/>
            <person name="Sykes S."/>
            <person name="White J."/>
            <person name="Yandava C."/>
            <person name="Burger G."/>
            <person name="Gray M.W."/>
            <person name="Holland P.W.H."/>
            <person name="King N."/>
            <person name="Lang F.B.F."/>
            <person name="Roger A.J."/>
            <person name="Ruiz-Trillo I."/>
            <person name="Haas B."/>
            <person name="Nusbaum C."/>
            <person name="Birren B."/>
        </authorList>
    </citation>
    <scope>NUCLEOTIDE SEQUENCE [LARGE SCALE GENOMIC DNA]</scope>
    <source>
        <strain evidence="2 3">JP610</strain>
    </source>
</reference>
<feature type="region of interest" description="Disordered" evidence="1">
    <location>
        <begin position="110"/>
        <end position="360"/>
    </location>
</feature>
<feature type="compositionally biased region" description="Acidic residues" evidence="1">
    <location>
        <begin position="52"/>
        <end position="63"/>
    </location>
</feature>
<proteinExistence type="predicted"/>
<sequence length="360" mass="39710">MALHLDMAMRTVTDLRSGKRSDKSDKSDNAKPLPLSGYSAHEPIHRPIQLDNSDDSSNDEDECSACHEEGELFRCGGCRKRFHEMCDPLPPDVSMSQLLRRKKRRCGYCEATKPREQPDKDLSDRDTVHDLMDDSDDESSNDDDLDGNLEGFIVTSDSEVSDGERGDYNKASVKPVSDSDVGESDFDPESDHTVATNNDVRVNGSKRRITRGYSSGSHGNGGISVVEIQHSDIDSDHSVVNLHNTRTKKMRQIESELESDAESIPSDAELDMVVVDEGKNGSDRDGNVANHDSDDVVDDGNHSNLNVVSIAHEGDHSDQNSNHSDQDSESDDNEIEKHAIENMSDSEAQDSGEDSDDQMM</sequence>
<feature type="compositionally biased region" description="Basic and acidic residues" evidence="1">
    <location>
        <begin position="16"/>
        <end position="29"/>
    </location>
</feature>
<gene>
    <name evidence="2" type="ORF">SARC_03112</name>
</gene>
<protein>
    <recommendedName>
        <fullName evidence="4">PHD-type domain-containing protein</fullName>
    </recommendedName>
</protein>
<feature type="compositionally biased region" description="Basic and acidic residues" evidence="1">
    <location>
        <begin position="276"/>
        <end position="294"/>
    </location>
</feature>
<keyword evidence="3" id="KW-1185">Reference proteome</keyword>
<dbReference type="InterPro" id="IPR011011">
    <property type="entry name" value="Znf_FYVE_PHD"/>
</dbReference>
<feature type="compositionally biased region" description="Basic and acidic residues" evidence="1">
    <location>
        <begin position="112"/>
        <end position="132"/>
    </location>
</feature>
<feature type="compositionally biased region" description="Acidic residues" evidence="1">
    <location>
        <begin position="133"/>
        <end position="147"/>
    </location>
</feature>
<evidence type="ECO:0000313" key="2">
    <source>
        <dbReference type="EMBL" id="KNC84678.1"/>
    </source>
</evidence>
<dbReference type="GeneID" id="25903616"/>
<dbReference type="RefSeq" id="XP_014158580.1">
    <property type="nucleotide sequence ID" value="XM_014303105.1"/>
</dbReference>
<dbReference type="EMBL" id="KQ241748">
    <property type="protein sequence ID" value="KNC84678.1"/>
    <property type="molecule type" value="Genomic_DNA"/>
</dbReference>
<evidence type="ECO:0000313" key="3">
    <source>
        <dbReference type="Proteomes" id="UP000054560"/>
    </source>
</evidence>
<organism evidence="2 3">
    <name type="scientific">Sphaeroforma arctica JP610</name>
    <dbReference type="NCBI Taxonomy" id="667725"/>
    <lineage>
        <taxon>Eukaryota</taxon>
        <taxon>Ichthyosporea</taxon>
        <taxon>Ichthyophonida</taxon>
        <taxon>Sphaeroforma</taxon>
    </lineage>
</organism>
<dbReference type="AlphaFoldDB" id="A0A0L0G8W3"/>
<evidence type="ECO:0000256" key="1">
    <source>
        <dbReference type="SAM" id="MobiDB-lite"/>
    </source>
</evidence>
<feature type="region of interest" description="Disordered" evidence="1">
    <location>
        <begin position="1"/>
        <end position="63"/>
    </location>
</feature>
<evidence type="ECO:0008006" key="4">
    <source>
        <dbReference type="Google" id="ProtNLM"/>
    </source>
</evidence>